<organism evidence="3 4">
    <name type="scientific">Sinanodonta woodiana</name>
    <name type="common">Chinese pond mussel</name>
    <name type="synonym">Anodonta woodiana</name>
    <dbReference type="NCBI Taxonomy" id="1069815"/>
    <lineage>
        <taxon>Eukaryota</taxon>
        <taxon>Metazoa</taxon>
        <taxon>Spiralia</taxon>
        <taxon>Lophotrochozoa</taxon>
        <taxon>Mollusca</taxon>
        <taxon>Bivalvia</taxon>
        <taxon>Autobranchia</taxon>
        <taxon>Heteroconchia</taxon>
        <taxon>Palaeoheterodonta</taxon>
        <taxon>Unionida</taxon>
        <taxon>Unionoidea</taxon>
        <taxon>Unionidae</taxon>
        <taxon>Unioninae</taxon>
        <taxon>Sinanodonta</taxon>
    </lineage>
</organism>
<dbReference type="AlphaFoldDB" id="A0ABD3X3D5"/>
<reference evidence="3 4" key="1">
    <citation type="submission" date="2024-11" db="EMBL/GenBank/DDBJ databases">
        <title>Chromosome-level genome assembly of the freshwater bivalve Anodonta woodiana.</title>
        <authorList>
            <person name="Chen X."/>
        </authorList>
    </citation>
    <scope>NUCLEOTIDE SEQUENCE [LARGE SCALE GENOMIC DNA]</scope>
    <source>
        <strain evidence="3">MN2024</strain>
        <tissue evidence="3">Gills</tissue>
    </source>
</reference>
<feature type="transmembrane region" description="Helical" evidence="2">
    <location>
        <begin position="25"/>
        <end position="45"/>
    </location>
</feature>
<keyword evidence="2" id="KW-1133">Transmembrane helix</keyword>
<keyword evidence="2" id="KW-0472">Membrane</keyword>
<feature type="compositionally biased region" description="Basic residues" evidence="1">
    <location>
        <begin position="65"/>
        <end position="77"/>
    </location>
</feature>
<feature type="region of interest" description="Disordered" evidence="1">
    <location>
        <begin position="51"/>
        <end position="84"/>
    </location>
</feature>
<evidence type="ECO:0000256" key="1">
    <source>
        <dbReference type="SAM" id="MobiDB-lite"/>
    </source>
</evidence>
<comment type="caution">
    <text evidence="3">The sequence shown here is derived from an EMBL/GenBank/DDBJ whole genome shotgun (WGS) entry which is preliminary data.</text>
</comment>
<evidence type="ECO:0000256" key="2">
    <source>
        <dbReference type="SAM" id="Phobius"/>
    </source>
</evidence>
<evidence type="ECO:0000313" key="3">
    <source>
        <dbReference type="EMBL" id="KAL3880746.1"/>
    </source>
</evidence>
<keyword evidence="2" id="KW-0812">Transmembrane</keyword>
<name>A0ABD3X3D5_SINWO</name>
<evidence type="ECO:0000313" key="4">
    <source>
        <dbReference type="Proteomes" id="UP001634394"/>
    </source>
</evidence>
<proteinExistence type="predicted"/>
<accession>A0ABD3X3D5</accession>
<dbReference type="Proteomes" id="UP001634394">
    <property type="component" value="Unassembled WGS sequence"/>
</dbReference>
<gene>
    <name evidence="3" type="ORF">ACJMK2_032963</name>
</gene>
<sequence length="147" mass="16965">MRGHRVKVAHSEPIVREVKPRNMDVFTSGLTIAISYTVVIGKLVFTHDKNNKAKRQYQSGQKSPVLRRRGYHQRRKNNQNPHSELKKHTSYLLGFLVRTWYKGCELDRPCPRCKIKGHGAKVCKKDFNIPNPNIYAAKLAENAQVEK</sequence>
<dbReference type="EMBL" id="JBJQND010000004">
    <property type="protein sequence ID" value="KAL3880746.1"/>
    <property type="molecule type" value="Genomic_DNA"/>
</dbReference>
<keyword evidence="4" id="KW-1185">Reference proteome</keyword>
<protein>
    <submittedName>
        <fullName evidence="3">Uncharacterized protein</fullName>
    </submittedName>
</protein>